<dbReference type="Proteomes" id="UP000789390">
    <property type="component" value="Unassembled WGS sequence"/>
</dbReference>
<reference evidence="7" key="1">
    <citation type="submission" date="2021-11" db="EMBL/GenBank/DDBJ databases">
        <authorList>
            <person name="Schell T."/>
        </authorList>
    </citation>
    <scope>NUCLEOTIDE SEQUENCE</scope>
    <source>
        <strain evidence="7">M5</strain>
    </source>
</reference>
<keyword evidence="4" id="KW-0175">Coiled coil</keyword>
<dbReference type="Pfam" id="PF00386">
    <property type="entry name" value="C1q"/>
    <property type="match status" value="1"/>
</dbReference>
<dbReference type="PROSITE" id="PS50871">
    <property type="entry name" value="C1Q"/>
    <property type="match status" value="1"/>
</dbReference>
<feature type="coiled-coil region" evidence="4">
    <location>
        <begin position="563"/>
        <end position="597"/>
    </location>
</feature>
<dbReference type="GO" id="GO:0005615">
    <property type="term" value="C:extracellular space"/>
    <property type="evidence" value="ECO:0007669"/>
    <property type="project" value="TreeGrafter"/>
</dbReference>
<evidence type="ECO:0000256" key="2">
    <source>
        <dbReference type="ARBA" id="ARBA00022525"/>
    </source>
</evidence>
<accession>A0A8J2RFC9</accession>
<evidence type="ECO:0000256" key="1">
    <source>
        <dbReference type="ARBA" id="ARBA00004613"/>
    </source>
</evidence>
<dbReference type="EMBL" id="CAKKLH010000068">
    <property type="protein sequence ID" value="CAH0101806.1"/>
    <property type="molecule type" value="Genomic_DNA"/>
</dbReference>
<evidence type="ECO:0000313" key="8">
    <source>
        <dbReference type="Proteomes" id="UP000789390"/>
    </source>
</evidence>
<dbReference type="InterPro" id="IPR050822">
    <property type="entry name" value="Cerebellin_Synaptic_Org"/>
</dbReference>
<feature type="signal peptide" evidence="5">
    <location>
        <begin position="1"/>
        <end position="23"/>
    </location>
</feature>
<dbReference type="PANTHER" id="PTHR22923:SF62">
    <property type="entry name" value="CVP18"/>
    <property type="match status" value="1"/>
</dbReference>
<gene>
    <name evidence="7" type="ORF">DGAL_LOCUS4160</name>
</gene>
<dbReference type="SMART" id="SM00110">
    <property type="entry name" value="C1Q"/>
    <property type="match status" value="1"/>
</dbReference>
<dbReference type="Gene3D" id="2.60.120.40">
    <property type="match status" value="1"/>
</dbReference>
<organism evidence="7 8">
    <name type="scientific">Daphnia galeata</name>
    <dbReference type="NCBI Taxonomy" id="27404"/>
    <lineage>
        <taxon>Eukaryota</taxon>
        <taxon>Metazoa</taxon>
        <taxon>Ecdysozoa</taxon>
        <taxon>Arthropoda</taxon>
        <taxon>Crustacea</taxon>
        <taxon>Branchiopoda</taxon>
        <taxon>Diplostraca</taxon>
        <taxon>Cladocera</taxon>
        <taxon>Anomopoda</taxon>
        <taxon>Daphniidae</taxon>
        <taxon>Daphnia</taxon>
    </lineage>
</organism>
<proteinExistence type="predicted"/>
<keyword evidence="3 5" id="KW-0732">Signal</keyword>
<dbReference type="OrthoDB" id="5875591at2759"/>
<dbReference type="PANTHER" id="PTHR22923">
    <property type="entry name" value="CEREBELLIN-RELATED"/>
    <property type="match status" value="1"/>
</dbReference>
<evidence type="ECO:0000259" key="6">
    <source>
        <dbReference type="PROSITE" id="PS50871"/>
    </source>
</evidence>
<dbReference type="AlphaFoldDB" id="A0A8J2RFC9"/>
<comment type="caution">
    <text evidence="7">The sequence shown here is derived from an EMBL/GenBank/DDBJ whole genome shotgun (WGS) entry which is preliminary data.</text>
</comment>
<dbReference type="InterPro" id="IPR008983">
    <property type="entry name" value="Tumour_necrosis_fac-like_dom"/>
</dbReference>
<evidence type="ECO:0000256" key="3">
    <source>
        <dbReference type="ARBA" id="ARBA00022729"/>
    </source>
</evidence>
<keyword evidence="8" id="KW-1185">Reference proteome</keyword>
<dbReference type="PROSITE" id="PS51257">
    <property type="entry name" value="PROKAR_LIPOPROTEIN"/>
    <property type="match status" value="1"/>
</dbReference>
<name>A0A8J2RFC9_9CRUS</name>
<dbReference type="SUPFAM" id="SSF49842">
    <property type="entry name" value="TNF-like"/>
    <property type="match status" value="1"/>
</dbReference>
<evidence type="ECO:0000256" key="5">
    <source>
        <dbReference type="SAM" id="SignalP"/>
    </source>
</evidence>
<evidence type="ECO:0000256" key="4">
    <source>
        <dbReference type="SAM" id="Coils"/>
    </source>
</evidence>
<feature type="domain" description="C1q" evidence="6">
    <location>
        <begin position="719"/>
        <end position="867"/>
    </location>
</feature>
<protein>
    <recommendedName>
        <fullName evidence="6">C1q domain-containing protein</fullName>
    </recommendedName>
</protein>
<dbReference type="InterPro" id="IPR001073">
    <property type="entry name" value="C1q_dom"/>
</dbReference>
<comment type="subcellular location">
    <subcellularLocation>
        <location evidence="1">Secreted</location>
    </subcellularLocation>
</comment>
<evidence type="ECO:0000313" key="7">
    <source>
        <dbReference type="EMBL" id="CAH0101806.1"/>
    </source>
</evidence>
<keyword evidence="2" id="KW-0964">Secreted</keyword>
<feature type="chain" id="PRO_5035318772" description="C1q domain-containing protein" evidence="5">
    <location>
        <begin position="24"/>
        <end position="869"/>
    </location>
</feature>
<sequence length="869" mass="99033">MVAIPIKFVVVIVVAVACCHCQSEKIGSDSSTWEKLQISPDTFSSIEYANFLIEIYEHTDNKKSTTTMSQKKYFYSPLAILDHKSAVSSYNRFTKQPEMRFRIEMWNDKVQNEVIQHLKKIVGQEIQSDNVKIFPMKKIILISEVPTEEYSISSRWSNYDSKSKSIWFSLSCYDPKVCDELADEMRSAPKHLDHFKLLFRLSSQTSQTKQATISIDSVTSGSMVSHLLQKFEDKNEIFLTANDEKKMLTESATNIRMEIFGDSEIPSSDTENQIVNILKDLLITSKTTIKEQNDKMWDAVFWNDDNYRPDKTTKTLNEILNKLDTENQKKLANLFQKAERQSGIKLTLDEKQNEKRIQHNYDANSWTEVDRISSTISGKLANTSDSSRRVQIMRENVEKLLQQSKNHVQFEGEKFVPKPIQLGRINLGQFRDPQSFQDRNVRVRYTNAELSAPIKLMEHAELTVTDEWNNLKEQLKATAELLNTTSGELSSVKLDLAAAVMKLGEMNNELIQVKKDLTIKLEVTSELLNTTVKNLVKTNDELSHVKRDLTHTTNALKGTEQVLNTTKIELEKTKKTLNGTENELAELQMRTGNLSIELKTTSIRLGHERKVNEENLRNNHELRAITIRLETTILNLNTTRTELINVKSDVADLKTKLNDRTSEIVDIGKMPTSCFDLERMGHKLSGFFSVKGSKKMEIIFCDFNPNQNDKQKWIGYADVKSAPVHFYVQRNDDSSFSTEDTPIPFQLEVINEGNAMNLTSGKFTAPRPGIYFFSFTGLVNFPASSSRVYLGVGLYLNGNQIGRGWVEESNTVANQDSPLTLQSTLNLKSGDQVWLQIPAISSGTFLFDNSNHYTHFTGFMLEEDIVALL</sequence>